<dbReference type="GeneID" id="17258316"/>
<dbReference type="PANTHER" id="PTHR12890:SF0">
    <property type="entry name" value="PROTEIN-L-HISTIDINE N-PROS-METHYLTRANSFERASE"/>
    <property type="match status" value="1"/>
</dbReference>
<dbReference type="EnsemblProtists" id="EOD12192">
    <property type="protein sequence ID" value="EOD12192"/>
    <property type="gene ID" value="EMIHUDRAFT_214016"/>
</dbReference>
<evidence type="ECO:0008006" key="3">
    <source>
        <dbReference type="Google" id="ProtNLM"/>
    </source>
</evidence>
<dbReference type="eggNOG" id="KOG3987">
    <property type="taxonomic scope" value="Eukaryota"/>
</dbReference>
<keyword evidence="2" id="KW-1185">Reference proteome</keyword>
<dbReference type="KEGG" id="ehx:EMIHUDRAFT_214016"/>
<dbReference type="HOGENOM" id="CLU_974647_0_0_1"/>
<evidence type="ECO:0000313" key="2">
    <source>
        <dbReference type="Proteomes" id="UP000013827"/>
    </source>
</evidence>
<dbReference type="SUPFAM" id="SSF53335">
    <property type="entry name" value="S-adenosyl-L-methionine-dependent methyltransferases"/>
    <property type="match status" value="1"/>
</dbReference>
<dbReference type="RefSeq" id="XP_005770790.1">
    <property type="nucleotide sequence ID" value="XM_005770733.1"/>
</dbReference>
<dbReference type="GeneID" id="19046362"/>
<reference evidence="1" key="2">
    <citation type="submission" date="2024-10" db="UniProtKB">
        <authorList>
            <consortium name="EnsemblProtists"/>
        </authorList>
    </citation>
    <scope>IDENTIFICATION</scope>
</reference>
<name>A0A0D3ILQ7_EMIH1</name>
<dbReference type="Proteomes" id="UP000013827">
    <property type="component" value="Unassembled WGS sequence"/>
</dbReference>
<dbReference type="KEGG" id="ehx:EMIHUDRAFT_196571"/>
<evidence type="ECO:0000313" key="1">
    <source>
        <dbReference type="EnsemblProtists" id="EOD12192"/>
    </source>
</evidence>
<dbReference type="Pfam" id="PF05219">
    <property type="entry name" value="DREV"/>
    <property type="match status" value="1"/>
</dbReference>
<dbReference type="RefSeq" id="XP_005764621.1">
    <property type="nucleotide sequence ID" value="XM_005764564.1"/>
</dbReference>
<dbReference type="PANTHER" id="PTHR12890">
    <property type="entry name" value="DREV PROTEIN"/>
    <property type="match status" value="1"/>
</dbReference>
<accession>A0A0D3ILQ7</accession>
<dbReference type="AlphaFoldDB" id="A0A0D3ILQ7"/>
<protein>
    <recommendedName>
        <fullName evidence="3">Methyltransferase type 11 domain-containing protein</fullName>
    </recommendedName>
</protein>
<dbReference type="CDD" id="cd02440">
    <property type="entry name" value="AdoMet_MTases"/>
    <property type="match status" value="1"/>
</dbReference>
<dbReference type="InterPro" id="IPR029063">
    <property type="entry name" value="SAM-dependent_MTases_sf"/>
</dbReference>
<proteinExistence type="predicted"/>
<sequence length="286" mass="30407">MHRRYQLACASGLAAVVCVETRRRSALSDPLPAEYSAASALEWRYSFSRDAVASACPSANLTPLELDDESRACAAARDRTIVHALASGLLRLAGFSQYDRQALLDAPEMHLLSTPMWRALLGEGACGGRALDVGAGCGSITERIAPLFEAIHATEVSEWLAWRLRARGIPTAVAHDPADAHALASAGLPTCGYDAVFALNVLDRVPDVDAFLAALSSLLAPGGRLVEAAGEACIALERSGLRVLRLVRAPYLSQGLSLLGTANRPFVLDDAVFVCKRAERGEREDG</sequence>
<dbReference type="Gene3D" id="3.40.50.150">
    <property type="entry name" value="Vaccinia Virus protein VP39"/>
    <property type="match status" value="1"/>
</dbReference>
<dbReference type="STRING" id="2903.R1E5M2"/>
<dbReference type="PaxDb" id="2903-EOD12192"/>
<dbReference type="GO" id="GO:0106370">
    <property type="term" value="F:protein-L-histidine N-pros-methyltransferase activity"/>
    <property type="evidence" value="ECO:0007669"/>
    <property type="project" value="InterPro"/>
</dbReference>
<dbReference type="EnsemblProtists" id="EOD18361">
    <property type="protein sequence ID" value="EOD18361"/>
    <property type="gene ID" value="EMIHUDRAFT_196571"/>
</dbReference>
<reference evidence="2" key="1">
    <citation type="journal article" date="2013" name="Nature">
        <title>Pan genome of the phytoplankton Emiliania underpins its global distribution.</title>
        <authorList>
            <person name="Read B.A."/>
            <person name="Kegel J."/>
            <person name="Klute M.J."/>
            <person name="Kuo A."/>
            <person name="Lefebvre S.C."/>
            <person name="Maumus F."/>
            <person name="Mayer C."/>
            <person name="Miller J."/>
            <person name="Monier A."/>
            <person name="Salamov A."/>
            <person name="Young J."/>
            <person name="Aguilar M."/>
            <person name="Claverie J.M."/>
            <person name="Frickenhaus S."/>
            <person name="Gonzalez K."/>
            <person name="Herman E.K."/>
            <person name="Lin Y.C."/>
            <person name="Napier J."/>
            <person name="Ogata H."/>
            <person name="Sarno A.F."/>
            <person name="Shmutz J."/>
            <person name="Schroeder D."/>
            <person name="de Vargas C."/>
            <person name="Verret F."/>
            <person name="von Dassow P."/>
            <person name="Valentin K."/>
            <person name="Van de Peer Y."/>
            <person name="Wheeler G."/>
            <person name="Dacks J.B."/>
            <person name="Delwiche C.F."/>
            <person name="Dyhrman S.T."/>
            <person name="Glockner G."/>
            <person name="John U."/>
            <person name="Richards T."/>
            <person name="Worden A.Z."/>
            <person name="Zhang X."/>
            <person name="Grigoriev I.V."/>
            <person name="Allen A.E."/>
            <person name="Bidle K."/>
            <person name="Borodovsky M."/>
            <person name="Bowler C."/>
            <person name="Brownlee C."/>
            <person name="Cock J.M."/>
            <person name="Elias M."/>
            <person name="Gladyshev V.N."/>
            <person name="Groth M."/>
            <person name="Guda C."/>
            <person name="Hadaegh A."/>
            <person name="Iglesias-Rodriguez M.D."/>
            <person name="Jenkins J."/>
            <person name="Jones B.M."/>
            <person name="Lawson T."/>
            <person name="Leese F."/>
            <person name="Lindquist E."/>
            <person name="Lobanov A."/>
            <person name="Lomsadze A."/>
            <person name="Malik S.B."/>
            <person name="Marsh M.E."/>
            <person name="Mackinder L."/>
            <person name="Mock T."/>
            <person name="Mueller-Roeber B."/>
            <person name="Pagarete A."/>
            <person name="Parker M."/>
            <person name="Probert I."/>
            <person name="Quesneville H."/>
            <person name="Raines C."/>
            <person name="Rensing S.A."/>
            <person name="Riano-Pachon D.M."/>
            <person name="Richier S."/>
            <person name="Rokitta S."/>
            <person name="Shiraiwa Y."/>
            <person name="Soanes D.M."/>
            <person name="van der Giezen M."/>
            <person name="Wahlund T.M."/>
            <person name="Williams B."/>
            <person name="Wilson W."/>
            <person name="Wolfe G."/>
            <person name="Wurch L.L."/>
        </authorList>
    </citation>
    <scope>NUCLEOTIDE SEQUENCE</scope>
</reference>
<organism evidence="1 2">
    <name type="scientific">Emiliania huxleyi (strain CCMP1516)</name>
    <dbReference type="NCBI Taxonomy" id="280463"/>
    <lineage>
        <taxon>Eukaryota</taxon>
        <taxon>Haptista</taxon>
        <taxon>Haptophyta</taxon>
        <taxon>Prymnesiophyceae</taxon>
        <taxon>Isochrysidales</taxon>
        <taxon>Noelaerhabdaceae</taxon>
        <taxon>Emiliania</taxon>
    </lineage>
</organism>
<dbReference type="InterPro" id="IPR007884">
    <property type="entry name" value="METL9"/>
</dbReference>